<dbReference type="InterPro" id="IPR005286">
    <property type="entry name" value="Cell_div_FtsE"/>
</dbReference>
<evidence type="ECO:0000256" key="10">
    <source>
        <dbReference type="ARBA" id="ARBA00023306"/>
    </source>
</evidence>
<dbReference type="SUPFAM" id="SSF52540">
    <property type="entry name" value="P-loop containing nucleoside triphosphate hydrolases"/>
    <property type="match status" value="1"/>
</dbReference>
<dbReference type="AlphaFoldDB" id="A0A0D2JC80"/>
<evidence type="ECO:0000313" key="13">
    <source>
        <dbReference type="EMBL" id="KIX13371.1"/>
    </source>
</evidence>
<dbReference type="OrthoDB" id="9809450at2"/>
<dbReference type="Pfam" id="PF00005">
    <property type="entry name" value="ABC_tran"/>
    <property type="match status" value="1"/>
</dbReference>
<dbReference type="InterPro" id="IPR003439">
    <property type="entry name" value="ABC_transporter-like_ATP-bd"/>
</dbReference>
<evidence type="ECO:0000256" key="7">
    <source>
        <dbReference type="ARBA" id="ARBA00022741"/>
    </source>
</evidence>
<dbReference type="FunCoup" id="A0A0D2JC80">
    <property type="interactions" value="198"/>
</dbReference>
<dbReference type="GO" id="GO:0016887">
    <property type="term" value="F:ATP hydrolysis activity"/>
    <property type="evidence" value="ECO:0007669"/>
    <property type="project" value="InterPro"/>
</dbReference>
<evidence type="ECO:0000256" key="9">
    <source>
        <dbReference type="ARBA" id="ARBA00023136"/>
    </source>
</evidence>
<dbReference type="PATRIC" id="fig|1429043.3.peg.3034"/>
<dbReference type="RefSeq" id="WP_044349421.1">
    <property type="nucleotide sequence ID" value="NZ_AZAC01000016.1"/>
</dbReference>
<dbReference type="PANTHER" id="PTHR24220">
    <property type="entry name" value="IMPORT ATP-BINDING PROTEIN"/>
    <property type="match status" value="1"/>
</dbReference>
<comment type="caution">
    <text evidence="13">The sequence shown here is derived from an EMBL/GenBank/DDBJ whole genome shotgun (WGS) entry which is preliminary data.</text>
</comment>
<keyword evidence="14" id="KW-1185">Reference proteome</keyword>
<evidence type="ECO:0000256" key="1">
    <source>
        <dbReference type="ARBA" id="ARBA00002579"/>
    </source>
</evidence>
<dbReference type="InParanoid" id="A0A0D2JC80"/>
<dbReference type="InterPro" id="IPR003593">
    <property type="entry name" value="AAA+_ATPase"/>
</dbReference>
<dbReference type="CDD" id="cd03255">
    <property type="entry name" value="ABC_MJ0796_LolCDE_FtsE"/>
    <property type="match status" value="1"/>
</dbReference>
<dbReference type="PROSITE" id="PS50893">
    <property type="entry name" value="ABC_TRANSPORTER_2"/>
    <property type="match status" value="1"/>
</dbReference>
<keyword evidence="9 11" id="KW-0472">Membrane</keyword>
<dbReference type="GO" id="GO:0022857">
    <property type="term" value="F:transmembrane transporter activity"/>
    <property type="evidence" value="ECO:0007669"/>
    <property type="project" value="TreeGrafter"/>
</dbReference>
<dbReference type="Gene3D" id="3.40.50.300">
    <property type="entry name" value="P-loop containing nucleotide triphosphate hydrolases"/>
    <property type="match status" value="1"/>
</dbReference>
<evidence type="ECO:0000313" key="14">
    <source>
        <dbReference type="Proteomes" id="UP000032233"/>
    </source>
</evidence>
<dbReference type="GO" id="GO:0005886">
    <property type="term" value="C:plasma membrane"/>
    <property type="evidence" value="ECO:0007669"/>
    <property type="project" value="UniProtKB-SubCell"/>
</dbReference>
<dbReference type="EMBL" id="AZAC01000016">
    <property type="protein sequence ID" value="KIX13371.1"/>
    <property type="molecule type" value="Genomic_DNA"/>
</dbReference>
<evidence type="ECO:0000256" key="2">
    <source>
        <dbReference type="ARBA" id="ARBA00005417"/>
    </source>
</evidence>
<comment type="subunit">
    <text evidence="11">Homodimer. Forms a membrane-associated complex with FtsX.</text>
</comment>
<feature type="domain" description="ABC transporter" evidence="12">
    <location>
        <begin position="2"/>
        <end position="221"/>
    </location>
</feature>
<name>A0A0D2JC80_9BACT</name>
<dbReference type="SMART" id="SM00382">
    <property type="entry name" value="AAA"/>
    <property type="match status" value="1"/>
</dbReference>
<dbReference type="InterPro" id="IPR017911">
    <property type="entry name" value="MacB-like_ATP-bd"/>
</dbReference>
<comment type="function">
    <text evidence="1">Part of the ABC transporter FtsEX involved in cellular division. Important for assembly or stability of the septal ring.</text>
</comment>
<reference evidence="13 14" key="1">
    <citation type="submission" date="2013-11" db="EMBL/GenBank/DDBJ databases">
        <title>Metagenomic analysis of a methanogenic consortium involved in long chain n-alkane degradation.</title>
        <authorList>
            <person name="Davidova I.A."/>
            <person name="Callaghan A.V."/>
            <person name="Wawrik B."/>
            <person name="Pruitt S."/>
            <person name="Marks C."/>
            <person name="Duncan K.E."/>
            <person name="Suflita J.M."/>
        </authorList>
    </citation>
    <scope>NUCLEOTIDE SEQUENCE [LARGE SCALE GENOMIC DNA]</scope>
    <source>
        <strain evidence="13 14">SPR</strain>
    </source>
</reference>
<dbReference type="InterPro" id="IPR017871">
    <property type="entry name" value="ABC_transporter-like_CS"/>
</dbReference>
<evidence type="ECO:0000256" key="5">
    <source>
        <dbReference type="ARBA" id="ARBA00022475"/>
    </source>
</evidence>
<evidence type="ECO:0000256" key="8">
    <source>
        <dbReference type="ARBA" id="ARBA00022840"/>
    </source>
</evidence>
<comment type="similarity">
    <text evidence="2 11">Belongs to the ABC transporter superfamily.</text>
</comment>
<dbReference type="FunFam" id="3.40.50.300:FF:000056">
    <property type="entry name" value="Cell division ATP-binding protein FtsE"/>
    <property type="match status" value="1"/>
</dbReference>
<accession>A0A0D2JC80</accession>
<dbReference type="PROSITE" id="PS00211">
    <property type="entry name" value="ABC_TRANSPORTER_1"/>
    <property type="match status" value="1"/>
</dbReference>
<dbReference type="STRING" id="1429043.X474_14320"/>
<dbReference type="GO" id="GO:0005524">
    <property type="term" value="F:ATP binding"/>
    <property type="evidence" value="ECO:0007669"/>
    <property type="project" value="UniProtKB-UniRule"/>
</dbReference>
<organism evidence="13 14">
    <name type="scientific">Dethiosulfatarculus sandiegensis</name>
    <dbReference type="NCBI Taxonomy" id="1429043"/>
    <lineage>
        <taxon>Bacteria</taxon>
        <taxon>Pseudomonadati</taxon>
        <taxon>Thermodesulfobacteriota</taxon>
        <taxon>Desulfarculia</taxon>
        <taxon>Desulfarculales</taxon>
        <taxon>Desulfarculaceae</taxon>
        <taxon>Dethiosulfatarculus</taxon>
    </lineage>
</organism>
<sequence length="221" mass="24036">MVFFEQVKKTYHGRTKPALDEINLHIQPGQFVYLSGPSGAGKTTFLRLLFGAELPSSGLVKVLGADMGRIPARAMPRLRRKIGVIFQDFKLVRGLTVYENTALALSVAGINGKTMANQVSKTLAQVGLAARAHTLVETLSGGEQQRVAIARALVARPKLLLADEPTGNLDPENAREIMRLVVQAHTRGTTVIVATHDPQLIKLVRGPKVIRLYQGRLEEGS</sequence>
<keyword evidence="5 11" id="KW-1003">Cell membrane</keyword>
<keyword evidence="8 11" id="KW-0067">ATP-binding</keyword>
<proteinExistence type="inferred from homology"/>
<keyword evidence="10 11" id="KW-0131">Cell cycle</keyword>
<dbReference type="PANTHER" id="PTHR24220:SF470">
    <property type="entry name" value="CELL DIVISION ATP-BINDING PROTEIN FTSE"/>
    <property type="match status" value="1"/>
</dbReference>
<evidence type="ECO:0000256" key="4">
    <source>
        <dbReference type="ARBA" id="ARBA00022448"/>
    </source>
</evidence>
<dbReference type="NCBIfam" id="TIGR02673">
    <property type="entry name" value="FtsE"/>
    <property type="match status" value="1"/>
</dbReference>
<dbReference type="Proteomes" id="UP000032233">
    <property type="component" value="Unassembled WGS sequence"/>
</dbReference>
<keyword evidence="7 11" id="KW-0547">Nucleotide-binding</keyword>
<dbReference type="InterPro" id="IPR015854">
    <property type="entry name" value="ABC_transpr_LolD-like"/>
</dbReference>
<evidence type="ECO:0000259" key="12">
    <source>
        <dbReference type="PROSITE" id="PS50893"/>
    </source>
</evidence>
<evidence type="ECO:0000256" key="6">
    <source>
        <dbReference type="ARBA" id="ARBA00022618"/>
    </source>
</evidence>
<protein>
    <recommendedName>
        <fullName evidence="3 11">Cell division ATP-binding protein FtsE</fullName>
    </recommendedName>
</protein>
<gene>
    <name evidence="11" type="primary">ftsE</name>
    <name evidence="13" type="ORF">X474_14320</name>
</gene>
<comment type="subcellular location">
    <subcellularLocation>
        <location evidence="11">Cell membrane</location>
        <topology evidence="11">Peripheral membrane protein</topology>
        <orientation evidence="11">Cytoplasmic side</orientation>
    </subcellularLocation>
</comment>
<dbReference type="GO" id="GO:0051301">
    <property type="term" value="P:cell division"/>
    <property type="evidence" value="ECO:0007669"/>
    <property type="project" value="UniProtKB-UniRule"/>
</dbReference>
<keyword evidence="6 11" id="KW-0132">Cell division</keyword>
<dbReference type="InterPro" id="IPR027417">
    <property type="entry name" value="P-loop_NTPase"/>
</dbReference>
<evidence type="ECO:0000256" key="3">
    <source>
        <dbReference type="ARBA" id="ARBA00020019"/>
    </source>
</evidence>
<keyword evidence="4" id="KW-0813">Transport</keyword>
<evidence type="ECO:0000256" key="11">
    <source>
        <dbReference type="RuleBase" id="RU365094"/>
    </source>
</evidence>